<name>A0ABU6L8H0_9GAMM</name>
<evidence type="ECO:0000313" key="2">
    <source>
        <dbReference type="Proteomes" id="UP001306119"/>
    </source>
</evidence>
<keyword evidence="2" id="KW-1185">Reference proteome</keyword>
<organism evidence="1 2">
    <name type="scientific">Photobacterium toruni</name>
    <dbReference type="NCBI Taxonomy" id="1935446"/>
    <lineage>
        <taxon>Bacteria</taxon>
        <taxon>Pseudomonadati</taxon>
        <taxon>Pseudomonadota</taxon>
        <taxon>Gammaproteobacteria</taxon>
        <taxon>Vibrionales</taxon>
        <taxon>Vibrionaceae</taxon>
        <taxon>Photobacterium</taxon>
    </lineage>
</organism>
<gene>
    <name evidence="1" type="ORF">VXS06_05655</name>
</gene>
<sequence>MTKELNNKHKGSKFTVEHCHGAIESFEEALISVTPHNKKNSIKRAIIQLIERLAEGRPMSSENFPQEGNLPKSSGKFHAFKKLPIRAYCWLSKKHPNTYFISHYIYKDKQKLDKRDTDKVHANWREKED</sequence>
<dbReference type="RefSeq" id="WP_327774367.1">
    <property type="nucleotide sequence ID" value="NZ_JAYXUG010000003.1"/>
</dbReference>
<evidence type="ECO:0000313" key="1">
    <source>
        <dbReference type="EMBL" id="MEC6831251.1"/>
    </source>
</evidence>
<comment type="caution">
    <text evidence="1">The sequence shown here is derived from an EMBL/GenBank/DDBJ whole genome shotgun (WGS) entry which is preliminary data.</text>
</comment>
<proteinExistence type="predicted"/>
<reference evidence="1 2" key="1">
    <citation type="submission" date="2024-01" db="EMBL/GenBank/DDBJ databases">
        <title>Active colonisers of the gastrointestinal tract of Atlantic salmon farmed in a warm water region.</title>
        <authorList>
            <person name="Bowman J.P."/>
        </authorList>
    </citation>
    <scope>NUCLEOTIDE SEQUENCE [LARGE SCALE GENOMIC DNA]</scope>
    <source>
        <strain evidence="1 2">S3MW1</strain>
    </source>
</reference>
<accession>A0ABU6L8H0</accession>
<dbReference type="EMBL" id="JAYXUG010000003">
    <property type="protein sequence ID" value="MEC6831251.1"/>
    <property type="molecule type" value="Genomic_DNA"/>
</dbReference>
<dbReference type="Proteomes" id="UP001306119">
    <property type="component" value="Unassembled WGS sequence"/>
</dbReference>
<protein>
    <submittedName>
        <fullName evidence="1">Uncharacterized protein</fullName>
    </submittedName>
</protein>